<accession>A0AAW2PZG9</accession>
<dbReference type="AlphaFoldDB" id="A0AAW2PZG9"/>
<evidence type="ECO:0008006" key="2">
    <source>
        <dbReference type="Google" id="ProtNLM"/>
    </source>
</evidence>
<name>A0AAW2PZG9_SESRA</name>
<evidence type="ECO:0000313" key="1">
    <source>
        <dbReference type="EMBL" id="KAL0360888.1"/>
    </source>
</evidence>
<protein>
    <recommendedName>
        <fullName evidence="2">Secreted protein</fullName>
    </recommendedName>
</protein>
<dbReference type="EMBL" id="JACGWJ010000016">
    <property type="protein sequence ID" value="KAL0360888.1"/>
    <property type="molecule type" value="Genomic_DNA"/>
</dbReference>
<reference evidence="1" key="2">
    <citation type="journal article" date="2024" name="Plant">
        <title>Genomic evolution and insights into agronomic trait innovations of Sesamum species.</title>
        <authorList>
            <person name="Miao H."/>
            <person name="Wang L."/>
            <person name="Qu L."/>
            <person name="Liu H."/>
            <person name="Sun Y."/>
            <person name="Le M."/>
            <person name="Wang Q."/>
            <person name="Wei S."/>
            <person name="Zheng Y."/>
            <person name="Lin W."/>
            <person name="Duan Y."/>
            <person name="Cao H."/>
            <person name="Xiong S."/>
            <person name="Wang X."/>
            <person name="Wei L."/>
            <person name="Li C."/>
            <person name="Ma Q."/>
            <person name="Ju M."/>
            <person name="Zhao R."/>
            <person name="Li G."/>
            <person name="Mu C."/>
            <person name="Tian Q."/>
            <person name="Mei H."/>
            <person name="Zhang T."/>
            <person name="Gao T."/>
            <person name="Zhang H."/>
        </authorList>
    </citation>
    <scope>NUCLEOTIDE SEQUENCE</scope>
    <source>
        <strain evidence="1">G02</strain>
    </source>
</reference>
<comment type="caution">
    <text evidence="1">The sequence shown here is derived from an EMBL/GenBank/DDBJ whole genome shotgun (WGS) entry which is preliminary data.</text>
</comment>
<proteinExistence type="predicted"/>
<organism evidence="1">
    <name type="scientific">Sesamum radiatum</name>
    <name type="common">Black benniseed</name>
    <dbReference type="NCBI Taxonomy" id="300843"/>
    <lineage>
        <taxon>Eukaryota</taxon>
        <taxon>Viridiplantae</taxon>
        <taxon>Streptophyta</taxon>
        <taxon>Embryophyta</taxon>
        <taxon>Tracheophyta</taxon>
        <taxon>Spermatophyta</taxon>
        <taxon>Magnoliopsida</taxon>
        <taxon>eudicotyledons</taxon>
        <taxon>Gunneridae</taxon>
        <taxon>Pentapetalae</taxon>
        <taxon>asterids</taxon>
        <taxon>lamiids</taxon>
        <taxon>Lamiales</taxon>
        <taxon>Pedaliaceae</taxon>
        <taxon>Sesamum</taxon>
    </lineage>
</organism>
<sequence>MITRRRSMLILKTCEGIVPLGILRPVAWVIASRSTLLSAALPSHLARTYMKRMSRPHTPRTLTAIDPLRILYLALSCALTQTSMMGEQQGVESQNSIKNTMKVLANSFSRAYEVIFHSTIALARLETWLLVKIMEHV</sequence>
<reference evidence="1" key="1">
    <citation type="submission" date="2020-06" db="EMBL/GenBank/DDBJ databases">
        <authorList>
            <person name="Li T."/>
            <person name="Hu X."/>
            <person name="Zhang T."/>
            <person name="Song X."/>
            <person name="Zhang H."/>
            <person name="Dai N."/>
            <person name="Sheng W."/>
            <person name="Hou X."/>
            <person name="Wei L."/>
        </authorList>
    </citation>
    <scope>NUCLEOTIDE SEQUENCE</scope>
    <source>
        <strain evidence="1">G02</strain>
        <tissue evidence="1">Leaf</tissue>
    </source>
</reference>
<gene>
    <name evidence="1" type="ORF">Sradi_3773300</name>
</gene>